<reference evidence="1" key="1">
    <citation type="submission" date="2020-01" db="EMBL/GenBank/DDBJ databases">
        <authorList>
            <consortium name="DOE Joint Genome Institute"/>
            <person name="Haridas S."/>
            <person name="Albert R."/>
            <person name="Binder M."/>
            <person name="Bloem J."/>
            <person name="Labutti K."/>
            <person name="Salamov A."/>
            <person name="Andreopoulos B."/>
            <person name="Baker S.E."/>
            <person name="Barry K."/>
            <person name="Bills G."/>
            <person name="Bluhm B.H."/>
            <person name="Cannon C."/>
            <person name="Castanera R."/>
            <person name="Culley D.E."/>
            <person name="Daum C."/>
            <person name="Ezra D."/>
            <person name="Gonzalez J.B."/>
            <person name="Henrissat B."/>
            <person name="Kuo A."/>
            <person name="Liang C."/>
            <person name="Lipzen A."/>
            <person name="Lutzoni F."/>
            <person name="Magnuson J."/>
            <person name="Mondo S."/>
            <person name="Nolan M."/>
            <person name="Ohm R."/>
            <person name="Pangilinan J."/>
            <person name="Park H.-J."/>
            <person name="Ramirez L."/>
            <person name="Alfaro M."/>
            <person name="Sun H."/>
            <person name="Tritt A."/>
            <person name="Yoshinaga Y."/>
            <person name="Zwiers L.-H."/>
            <person name="Turgeon B.G."/>
            <person name="Goodwin S.B."/>
            <person name="Spatafora J.W."/>
            <person name="Crous P.W."/>
            <person name="Grigoriev I.V."/>
        </authorList>
    </citation>
    <scope>NUCLEOTIDE SEQUENCE</scope>
    <source>
        <strain evidence="1">P77</strain>
    </source>
</reference>
<proteinExistence type="predicted"/>
<accession>A0A6A5K9S4</accession>
<keyword evidence="2" id="KW-1185">Reference proteome</keyword>
<protein>
    <submittedName>
        <fullName evidence="1">Uncharacterized protein</fullName>
    </submittedName>
</protein>
<dbReference type="EMBL" id="ML975321">
    <property type="protein sequence ID" value="KAF1833319.1"/>
    <property type="molecule type" value="Genomic_DNA"/>
</dbReference>
<evidence type="ECO:0000313" key="1">
    <source>
        <dbReference type="EMBL" id="KAF1833319.1"/>
    </source>
</evidence>
<name>A0A6A5K9S4_9PLEO</name>
<dbReference type="AlphaFoldDB" id="A0A6A5K9S4"/>
<organism evidence="1 2">
    <name type="scientific">Decorospora gaudefroyi</name>
    <dbReference type="NCBI Taxonomy" id="184978"/>
    <lineage>
        <taxon>Eukaryota</taxon>
        <taxon>Fungi</taxon>
        <taxon>Dikarya</taxon>
        <taxon>Ascomycota</taxon>
        <taxon>Pezizomycotina</taxon>
        <taxon>Dothideomycetes</taxon>
        <taxon>Pleosporomycetidae</taxon>
        <taxon>Pleosporales</taxon>
        <taxon>Pleosporineae</taxon>
        <taxon>Pleosporaceae</taxon>
        <taxon>Decorospora</taxon>
    </lineage>
</organism>
<dbReference type="Proteomes" id="UP000800040">
    <property type="component" value="Unassembled WGS sequence"/>
</dbReference>
<evidence type="ECO:0000313" key="2">
    <source>
        <dbReference type="Proteomes" id="UP000800040"/>
    </source>
</evidence>
<gene>
    <name evidence="1" type="ORF">BDW02DRAFT_385779</name>
</gene>
<sequence>MLAQVHTVNGIVLCRNVPTTFRHLRQSLDPRAWFSLCFLFQRAGSNTRRGVPATPRSRYLILGGSLSRSPTQCRGRSLPVEDGTQQQRTTYQHFFGFRLDNGRPYQKFLSRPPAPADPEVLPSLIQDTNLTVIVACGGKILPALLQAVWGLCVTINMGMSPFIAF</sequence>